<dbReference type="EMBL" id="PRLG01000003">
    <property type="protein sequence ID" value="PYY30991.1"/>
    <property type="molecule type" value="Genomic_DNA"/>
</dbReference>
<dbReference type="Proteomes" id="UP000247459">
    <property type="component" value="Unassembled WGS sequence"/>
</dbReference>
<dbReference type="RefSeq" id="WP_110756163.1">
    <property type="nucleotide sequence ID" value="NZ_PRLG01000003.1"/>
</dbReference>
<evidence type="ECO:0008006" key="3">
    <source>
        <dbReference type="Google" id="ProtNLM"/>
    </source>
</evidence>
<evidence type="ECO:0000313" key="1">
    <source>
        <dbReference type="EMBL" id="PYY30991.1"/>
    </source>
</evidence>
<protein>
    <recommendedName>
        <fullName evidence="3">Replication-relaxation</fullName>
    </recommendedName>
</protein>
<dbReference type="AlphaFoldDB" id="A0A2W0D521"/>
<proteinExistence type="predicted"/>
<organism evidence="1 2">
    <name type="scientific">Paenibacillus illinoisensis</name>
    <dbReference type="NCBI Taxonomy" id="59845"/>
    <lineage>
        <taxon>Bacteria</taxon>
        <taxon>Bacillati</taxon>
        <taxon>Bacillota</taxon>
        <taxon>Bacilli</taxon>
        <taxon>Bacillales</taxon>
        <taxon>Paenibacillaceae</taxon>
        <taxon>Paenibacillus</taxon>
    </lineage>
</organism>
<name>A0A2W0D521_9BACL</name>
<comment type="caution">
    <text evidence="1">The sequence shown here is derived from an EMBL/GenBank/DDBJ whole genome shotgun (WGS) entry which is preliminary data.</text>
</comment>
<dbReference type="Pfam" id="PF13814">
    <property type="entry name" value="Replic_Relax"/>
    <property type="match status" value="1"/>
</dbReference>
<evidence type="ECO:0000313" key="2">
    <source>
        <dbReference type="Proteomes" id="UP000247459"/>
    </source>
</evidence>
<gene>
    <name evidence="1" type="ORF">PIL02S_00538</name>
</gene>
<accession>A0A2W0D521</accession>
<dbReference type="InterPro" id="IPR025855">
    <property type="entry name" value="Replic_Relax"/>
</dbReference>
<sequence>MEPKKKRKPASEFSLGEVIDLLTDKDWNMLTDLYMCRCMPQRALMEYYFIDTPAYHYSEYEKASHEKRRELEGKNRIRALDRLRRTVKRLKDRGLIEYSSFDPNASSLPAKKRTHTRSGNTWYFLSSRGLRVVEVKRGILEENRLSKNDLDMERAKKEHFWELGKVYLDLRYNLLNMNQELRQYYEWDWHPSMTVYSDDETIYVRPDAILRIGQQVFFVELDRSTEPIQRSPFQTEQVSIEKKLERYRNVFRLTSNEIIQQGIIAFIIPEAIYKTRLDNIEKAAAEIFRVNNKVLTGKVIEDIILKIT</sequence>
<reference evidence="1 2" key="1">
    <citation type="submission" date="2018-01" db="EMBL/GenBank/DDBJ databases">
        <title>Genome sequence of the PGP bacterium Paenibacillus illinoisensis E3.</title>
        <authorList>
            <person name="Rolli E."/>
            <person name="Marasco R."/>
            <person name="Bessem C."/>
            <person name="Michoud G."/>
            <person name="Gaiarsa S."/>
            <person name="Borin S."/>
            <person name="Daffonchio D."/>
        </authorList>
    </citation>
    <scope>NUCLEOTIDE SEQUENCE [LARGE SCALE GENOMIC DNA]</scope>
    <source>
        <strain evidence="1 2">E3</strain>
    </source>
</reference>
<dbReference type="OrthoDB" id="2588516at2"/>